<dbReference type="EMBL" id="CP120631">
    <property type="protein sequence ID" value="WEW61721.1"/>
    <property type="molecule type" value="Genomic_DNA"/>
</dbReference>
<dbReference type="Gene3D" id="3.40.50.1000">
    <property type="entry name" value="HAD superfamily/HAD-like"/>
    <property type="match status" value="1"/>
</dbReference>
<dbReference type="SUPFAM" id="SSF56784">
    <property type="entry name" value="HAD-like"/>
    <property type="match status" value="1"/>
</dbReference>
<sequence>MRPLNTNIPAFSLTISTLLRHPSHLLPNLTIPTLPHLPLHLGPHLLPPSSTQTHTHPPPTIRALILDKDNTLTPPNRLSIPPSHLTFLHSLRTSPTSPFHLSHNPHGILLVSNTSGSNPSNLLYAAEADALESLLADLQIPVFRAPPQHEGGRTPFNKKPFSHRAILTYLTSRGVVDSPAEIAVVGDRLGTDVLMASLMGAWSVWVRDGVTEGAEGEERGRQGMDYRGVLAKMEMRLERYLRRRGVKPSVPKGW</sequence>
<gene>
    <name evidence="1" type="ORF">PRK78_007215</name>
</gene>
<organism evidence="1 2">
    <name type="scientific">Emydomyces testavorans</name>
    <dbReference type="NCBI Taxonomy" id="2070801"/>
    <lineage>
        <taxon>Eukaryota</taxon>
        <taxon>Fungi</taxon>
        <taxon>Dikarya</taxon>
        <taxon>Ascomycota</taxon>
        <taxon>Pezizomycotina</taxon>
        <taxon>Eurotiomycetes</taxon>
        <taxon>Eurotiomycetidae</taxon>
        <taxon>Onygenales</taxon>
        <taxon>Nannizziopsiaceae</taxon>
        <taxon>Emydomyces</taxon>
    </lineage>
</organism>
<evidence type="ECO:0000313" key="2">
    <source>
        <dbReference type="Proteomes" id="UP001219355"/>
    </source>
</evidence>
<reference evidence="1" key="1">
    <citation type="submission" date="2023-03" db="EMBL/GenBank/DDBJ databases">
        <title>Emydomyces testavorans Genome Sequence.</title>
        <authorList>
            <person name="Hoyer L."/>
        </authorList>
    </citation>
    <scope>NUCLEOTIDE SEQUENCE</scope>
    <source>
        <strain evidence="1">16-2883</strain>
    </source>
</reference>
<dbReference type="Pfam" id="PF09419">
    <property type="entry name" value="PGP_phosphatase"/>
    <property type="match status" value="1"/>
</dbReference>
<protein>
    <submittedName>
        <fullName evidence="1">Phosphatidylglycerophosphatase</fullName>
        <ecNumber evidence="1">3.1.3.27</ecNumber>
    </submittedName>
</protein>
<dbReference type="AlphaFoldDB" id="A0AAF0IMH3"/>
<evidence type="ECO:0000313" key="1">
    <source>
        <dbReference type="EMBL" id="WEW61721.1"/>
    </source>
</evidence>
<dbReference type="InterPro" id="IPR023214">
    <property type="entry name" value="HAD_sf"/>
</dbReference>
<dbReference type="GO" id="GO:0008962">
    <property type="term" value="F:phosphatidylglycerophosphatase activity"/>
    <property type="evidence" value="ECO:0007669"/>
    <property type="project" value="UniProtKB-EC"/>
</dbReference>
<accession>A0AAF0IMH3</accession>
<name>A0AAF0IMH3_9EURO</name>
<proteinExistence type="predicted"/>
<dbReference type="InterPro" id="IPR027706">
    <property type="entry name" value="PGP_Pase"/>
</dbReference>
<dbReference type="EC" id="3.1.3.27" evidence="1"/>
<dbReference type="InterPro" id="IPR036412">
    <property type="entry name" value="HAD-like_sf"/>
</dbReference>
<keyword evidence="1" id="KW-0378">Hydrolase</keyword>
<dbReference type="Proteomes" id="UP001219355">
    <property type="component" value="Chromosome 5"/>
</dbReference>
<keyword evidence="2" id="KW-1185">Reference proteome</keyword>